<name>A0A1N7P8Q5_9GAMM</name>
<gene>
    <name evidence="1" type="ORF">SAMN05421686_10911</name>
</gene>
<keyword evidence="2" id="KW-1185">Reference proteome</keyword>
<organism evidence="1 2">
    <name type="scientific">Thalassolituus maritimus</name>
    <dbReference type="NCBI Taxonomy" id="484498"/>
    <lineage>
        <taxon>Bacteria</taxon>
        <taxon>Pseudomonadati</taxon>
        <taxon>Pseudomonadota</taxon>
        <taxon>Gammaproteobacteria</taxon>
        <taxon>Oceanospirillales</taxon>
        <taxon>Oceanospirillaceae</taxon>
        <taxon>Thalassolituus</taxon>
    </lineage>
</organism>
<reference evidence="2" key="1">
    <citation type="submission" date="2017-01" db="EMBL/GenBank/DDBJ databases">
        <authorList>
            <person name="Varghese N."/>
            <person name="Submissions S."/>
        </authorList>
    </citation>
    <scope>NUCLEOTIDE SEQUENCE [LARGE SCALE GENOMIC DNA]</scope>
    <source>
        <strain evidence="2">DSM 24913</strain>
    </source>
</reference>
<evidence type="ECO:0000313" key="1">
    <source>
        <dbReference type="EMBL" id="SIT06917.1"/>
    </source>
</evidence>
<evidence type="ECO:0000313" key="2">
    <source>
        <dbReference type="Proteomes" id="UP000185639"/>
    </source>
</evidence>
<protein>
    <submittedName>
        <fullName evidence="1">Uncharacterized protein</fullName>
    </submittedName>
</protein>
<dbReference type="AlphaFoldDB" id="A0A1N7P8Q5"/>
<dbReference type="RefSeq" id="WP_076516996.1">
    <property type="nucleotide sequence ID" value="NZ_FTOH01000009.1"/>
</dbReference>
<dbReference type="EMBL" id="FTOH01000009">
    <property type="protein sequence ID" value="SIT06917.1"/>
    <property type="molecule type" value="Genomic_DNA"/>
</dbReference>
<proteinExistence type="predicted"/>
<accession>A0A1N7P8Q5</accession>
<dbReference type="Proteomes" id="UP000185639">
    <property type="component" value="Unassembled WGS sequence"/>
</dbReference>
<sequence length="184" mass="20263">MARLDDIAIAKTLCDYFVGRRVYGQGLDTNTQAGLALYQRGGRLSTALTLQNAAAQRTVNQQAFWEHIGARQRREPDGSGLWCDGSAGIIISLLGQRSDFKSKLEVIKQGDPTVHGHWWVLANRPNNAVLDFNTDLHQDSFVIDIWGAIRGNLPSSVAYNPSHILYDCGQDNSLEIVCTVPAKP</sequence>